<evidence type="ECO:0000313" key="3">
    <source>
        <dbReference type="Proteomes" id="UP000007519"/>
    </source>
</evidence>
<keyword evidence="1" id="KW-0732">Signal</keyword>
<dbReference type="STRING" id="984262.SGRA_1359"/>
<proteinExistence type="predicted"/>
<feature type="signal peptide" evidence="1">
    <location>
        <begin position="1"/>
        <end position="22"/>
    </location>
</feature>
<organism evidence="2 3">
    <name type="scientific">Saprospira grandis (strain Lewin)</name>
    <dbReference type="NCBI Taxonomy" id="984262"/>
    <lineage>
        <taxon>Bacteria</taxon>
        <taxon>Pseudomonadati</taxon>
        <taxon>Bacteroidota</taxon>
        <taxon>Saprospiria</taxon>
        <taxon>Saprospirales</taxon>
        <taxon>Saprospiraceae</taxon>
        <taxon>Saprospira</taxon>
    </lineage>
</organism>
<dbReference type="RefSeq" id="WP_015691731.1">
    <property type="nucleotide sequence ID" value="NC_016940.1"/>
</dbReference>
<accession>H6L6F2</accession>
<dbReference type="Proteomes" id="UP000007519">
    <property type="component" value="Chromosome"/>
</dbReference>
<protein>
    <submittedName>
        <fullName evidence="2">Maf-like protein</fullName>
    </submittedName>
</protein>
<dbReference type="HOGENOM" id="CLU_857251_0_0_10"/>
<dbReference type="KEGG" id="sgn:SGRA_1359"/>
<dbReference type="OrthoDB" id="5496093at2"/>
<dbReference type="AlphaFoldDB" id="H6L6F2"/>
<keyword evidence="3" id="KW-1185">Reference proteome</keyword>
<dbReference type="PROSITE" id="PS51257">
    <property type="entry name" value="PROKAR_LIPOPROTEIN"/>
    <property type="match status" value="1"/>
</dbReference>
<gene>
    <name evidence="2" type="ordered locus">SGRA_1359</name>
</gene>
<sequence>MRQFSVLAVFLLSSCLGFSSLAGPNWQPSKEFKAYWLTGKREVNHYDLVQELDGQKYEGQAHLIFKAAYFSRSKQHEVQAEDEGAMPVLELNQLRSFKEGEYRLMQSVFRPIDLVAEPFCYKVSNSLQNWEGHRFDQINLRAYNYRQQQFSYASKEGDQQRDLPKVLLQDELFALIRISPEKLPLGRFEFLPSSLLSQLYHSLLVPKTAEASLSEEGELANYQLTYAQGKGSLKIQFETKFPHSIRSWEEQYYSRGQSYYSKAELKEGK</sequence>
<feature type="chain" id="PRO_5003603977" evidence="1">
    <location>
        <begin position="23"/>
        <end position="269"/>
    </location>
</feature>
<evidence type="ECO:0000313" key="2">
    <source>
        <dbReference type="EMBL" id="AFC24094.1"/>
    </source>
</evidence>
<reference evidence="2 3" key="1">
    <citation type="journal article" date="2012" name="Stand. Genomic Sci.">
        <title>Complete genome sequencing and analysis of Saprospira grandis str. Lewin, a predatory marine bacterium.</title>
        <authorList>
            <person name="Saw J.H."/>
            <person name="Yuryev A."/>
            <person name="Kanbe M."/>
            <person name="Hou S."/>
            <person name="Young A.G."/>
            <person name="Aizawa S."/>
            <person name="Alam M."/>
        </authorList>
    </citation>
    <scope>NUCLEOTIDE SEQUENCE [LARGE SCALE GENOMIC DNA]</scope>
    <source>
        <strain evidence="2 3">Lewin</strain>
    </source>
</reference>
<dbReference type="eggNOG" id="COG2017">
    <property type="taxonomic scope" value="Bacteria"/>
</dbReference>
<dbReference type="EMBL" id="CP002831">
    <property type="protein sequence ID" value="AFC24094.1"/>
    <property type="molecule type" value="Genomic_DNA"/>
</dbReference>
<name>H6L6F2_SAPGL</name>
<evidence type="ECO:0000256" key="1">
    <source>
        <dbReference type="SAM" id="SignalP"/>
    </source>
</evidence>